<accession>A0ABD2PSL5</accession>
<name>A0ABD2PSL5_9PLAT</name>
<comment type="caution">
    <text evidence="1">The sequence shown here is derived from an EMBL/GenBank/DDBJ whole genome shotgun (WGS) entry which is preliminary data.</text>
</comment>
<dbReference type="Proteomes" id="UP001626550">
    <property type="component" value="Unassembled WGS sequence"/>
</dbReference>
<proteinExistence type="predicted"/>
<evidence type="ECO:0000313" key="2">
    <source>
        <dbReference type="Proteomes" id="UP001626550"/>
    </source>
</evidence>
<sequence>MTDVSDESDVIHDSDESVEYTSLTEFQLKDEEKIDFAKVCEENDEVNVFNALKYAYYDDNLEGLVQPAYGKDPDLFLRLLKNEHFDFCCMSFILMSIKGLGKNKSDEFKDSKFERHYKLEKILPFYEEFVQQGPENLNHSLIHYALKGYYFLVMGLKSQLRDSLLQRVFMLFVNGANRYAQCEYSRLYTKLFKLFFLKLLCRLPTRMAFFILEKTKALKHFWIEAMFRNYSMRRLQFFTKIYLQNDVLERNLANSLTPFLAGRLHHDEEEHRNIGSVFGVPERESDYFEANRFPNEDTDLEFLFGMYTHFYESHDRVQLTNLLLTVSLEIAAKIYHVNKDKSEIRGGIWNWMIRDFAMQSSLAVLVTNFNPDRFCIFSDASEEISPGFFQIPE</sequence>
<organism evidence="1 2">
    <name type="scientific">Cichlidogyrus casuarinus</name>
    <dbReference type="NCBI Taxonomy" id="1844966"/>
    <lineage>
        <taxon>Eukaryota</taxon>
        <taxon>Metazoa</taxon>
        <taxon>Spiralia</taxon>
        <taxon>Lophotrochozoa</taxon>
        <taxon>Platyhelminthes</taxon>
        <taxon>Monogenea</taxon>
        <taxon>Monopisthocotylea</taxon>
        <taxon>Dactylogyridea</taxon>
        <taxon>Ancyrocephalidae</taxon>
        <taxon>Cichlidogyrus</taxon>
    </lineage>
</organism>
<evidence type="ECO:0000313" key="1">
    <source>
        <dbReference type="EMBL" id="KAL3310239.1"/>
    </source>
</evidence>
<dbReference type="AlphaFoldDB" id="A0ABD2PSL5"/>
<protein>
    <submittedName>
        <fullName evidence="1">Uncharacterized protein</fullName>
    </submittedName>
</protein>
<keyword evidence="2" id="KW-1185">Reference proteome</keyword>
<gene>
    <name evidence="1" type="ORF">Ciccas_011198</name>
</gene>
<reference evidence="1 2" key="1">
    <citation type="submission" date="2024-11" db="EMBL/GenBank/DDBJ databases">
        <title>Adaptive evolution of stress response genes in parasites aligns with host niche diversity.</title>
        <authorList>
            <person name="Hahn C."/>
            <person name="Resl P."/>
        </authorList>
    </citation>
    <scope>NUCLEOTIDE SEQUENCE [LARGE SCALE GENOMIC DNA]</scope>
    <source>
        <strain evidence="1">EGGRZ-B1_66</strain>
        <tissue evidence="1">Body</tissue>
    </source>
</reference>
<dbReference type="EMBL" id="JBJKFK010003122">
    <property type="protein sequence ID" value="KAL3310239.1"/>
    <property type="molecule type" value="Genomic_DNA"/>
</dbReference>